<dbReference type="Pfam" id="PF00651">
    <property type="entry name" value="BTB"/>
    <property type="match status" value="1"/>
</dbReference>
<reference evidence="2" key="1">
    <citation type="submission" date="2021-06" db="EMBL/GenBank/DDBJ databases">
        <authorList>
            <person name="Hodson N. C."/>
            <person name="Mongue J. A."/>
            <person name="Jaron S. K."/>
        </authorList>
    </citation>
    <scope>NUCLEOTIDE SEQUENCE</scope>
</reference>
<dbReference type="Proteomes" id="UP000708208">
    <property type="component" value="Unassembled WGS sequence"/>
</dbReference>
<dbReference type="InterPro" id="IPR000210">
    <property type="entry name" value="BTB/POZ_dom"/>
</dbReference>
<protein>
    <recommendedName>
        <fullName evidence="1">BTB domain-containing protein</fullName>
    </recommendedName>
</protein>
<gene>
    <name evidence="2" type="ORF">AFUS01_LOCUS23694</name>
</gene>
<dbReference type="SMART" id="SM00225">
    <property type="entry name" value="BTB"/>
    <property type="match status" value="1"/>
</dbReference>
<dbReference type="PROSITE" id="PS50097">
    <property type="entry name" value="BTB"/>
    <property type="match status" value="1"/>
</dbReference>
<dbReference type="PANTHER" id="PTHR24413">
    <property type="entry name" value="SPECKLE-TYPE POZ PROTEIN"/>
    <property type="match status" value="1"/>
</dbReference>
<evidence type="ECO:0000259" key="1">
    <source>
        <dbReference type="PROSITE" id="PS50097"/>
    </source>
</evidence>
<sequence>MSSTVTSTKPYRLTSTDRIKLTNLIPSKENGSRNNYCSSCGSYSCENVGEPNHWSPVSHPSPNSFLKGIENWELKGRMCLNFGGSMIFHVEISLAQGNNLEVVGLSLALSPCSSQKNTNGRCNSSNQQISTLLEDIEITIAFTSSDTEYKKFMTIPFGESWESGLKNDFFLPMEVFRALCKKGHNPQSGTTEEFEYVDALIQVDCIFYPTKTFWPAACTTKFQQGKIDMQISSVEEANETSMSVESIPPLPSTLGETVVFKLGKDLKDSVAIHKNILKSRSEVFKRMFETEMTEGASNTVEIPEVDSETMTAFAKCLYCKKLPNDLTTTLEVLKLAHKYLIEDIIKAATRSIVMSTDYESMDLVMALNVFAAGNRLNITDLEFRALQWLRSNRPSVSTTAGREIINDFLQQNMDILPAFLSCFPYFHPSV</sequence>
<dbReference type="CDD" id="cd18186">
    <property type="entry name" value="BTB_POZ_ZBTB_KLHL-like"/>
    <property type="match status" value="1"/>
</dbReference>
<keyword evidence="3" id="KW-1185">Reference proteome</keyword>
<organism evidence="2 3">
    <name type="scientific">Allacma fusca</name>
    <dbReference type="NCBI Taxonomy" id="39272"/>
    <lineage>
        <taxon>Eukaryota</taxon>
        <taxon>Metazoa</taxon>
        <taxon>Ecdysozoa</taxon>
        <taxon>Arthropoda</taxon>
        <taxon>Hexapoda</taxon>
        <taxon>Collembola</taxon>
        <taxon>Symphypleona</taxon>
        <taxon>Sminthuridae</taxon>
        <taxon>Allacma</taxon>
    </lineage>
</organism>
<evidence type="ECO:0000313" key="2">
    <source>
        <dbReference type="EMBL" id="CAG7785043.1"/>
    </source>
</evidence>
<dbReference type="EMBL" id="CAJVCH010287718">
    <property type="protein sequence ID" value="CAG7785043.1"/>
    <property type="molecule type" value="Genomic_DNA"/>
</dbReference>
<accession>A0A8J2KZT3</accession>
<evidence type="ECO:0000313" key="3">
    <source>
        <dbReference type="Proteomes" id="UP000708208"/>
    </source>
</evidence>
<proteinExistence type="predicted"/>
<dbReference type="AlphaFoldDB" id="A0A8J2KZT3"/>
<name>A0A8J2KZT3_9HEXA</name>
<feature type="domain" description="BTB" evidence="1">
    <location>
        <begin position="256"/>
        <end position="326"/>
    </location>
</feature>
<comment type="caution">
    <text evidence="2">The sequence shown here is derived from an EMBL/GenBank/DDBJ whole genome shotgun (WGS) entry which is preliminary data.</text>
</comment>
<dbReference type="OrthoDB" id="6359943at2759"/>